<proteinExistence type="inferred from homology"/>
<sequence length="303" mass="32985">MSDFINNFWNMYVVVLVIASLLFCAFIIMSNKAARSSGPVELHGHQWDETLAEWNNPLPRWWVWLFWITIVFAVVYLAAYPGLGNFGGKLAWSSTGAYDKEVKDAEAKVAPLFERYAGMDVQQVAADPEARAMGQRLFLNNCAQCHGTDARGSRGFPNLTDGDWLYGGTPEAIKTTLVNGRNGAMPAFGTTLDGEQLRDVVHYVRSLSGLTTDNVRVQRGKATFAANCAACHGADGKGNQMVGAPNLTDATWLYGSTEALVTQTLQKGRNGHMPAHGELLGDKKIHLLTAYVWGLSNNAAGAK</sequence>
<keyword evidence="25" id="KW-1185">Reference proteome</keyword>
<evidence type="ECO:0000256" key="15">
    <source>
        <dbReference type="ARBA" id="ARBA00023002"/>
    </source>
</evidence>
<dbReference type="NCBIfam" id="TIGR00782">
    <property type="entry name" value="ccoP"/>
    <property type="match status" value="1"/>
</dbReference>
<keyword evidence="15 19" id="KW-0560">Oxidoreductase</keyword>
<accession>F5RE18</accession>
<dbReference type="InterPro" id="IPR032858">
    <property type="entry name" value="CcoP_N"/>
</dbReference>
<feature type="binding site" description="axial binding residue" evidence="20">
    <location>
        <position position="185"/>
    </location>
    <ligand>
        <name>heme c</name>
        <dbReference type="ChEBI" id="CHEBI:61717"/>
        <label>2</label>
    </ligand>
    <ligandPart>
        <name>Fe</name>
        <dbReference type="ChEBI" id="CHEBI:18248"/>
    </ligandPart>
</feature>
<dbReference type="InterPro" id="IPR036909">
    <property type="entry name" value="Cyt_c-like_dom_sf"/>
</dbReference>
<dbReference type="PANTHER" id="PTHR33751:SF1">
    <property type="entry name" value="CBB3-TYPE CYTOCHROME C OXIDASE SUBUNIT FIXP"/>
    <property type="match status" value="1"/>
</dbReference>
<dbReference type="SUPFAM" id="SSF46626">
    <property type="entry name" value="Cytochrome c"/>
    <property type="match status" value="2"/>
</dbReference>
<dbReference type="AlphaFoldDB" id="F5RE18"/>
<keyword evidence="12 19" id="KW-0375">Hydrogen ion transport</keyword>
<dbReference type="Pfam" id="PF14715">
    <property type="entry name" value="FixP_N"/>
    <property type="match status" value="1"/>
</dbReference>
<dbReference type="OrthoDB" id="5290932at2"/>
<feature type="binding site" description="covalent" evidence="21">
    <location>
        <position position="145"/>
    </location>
    <ligand>
        <name>heme c</name>
        <dbReference type="ChEBI" id="CHEBI:61717"/>
        <label>1</label>
    </ligand>
</feature>
<keyword evidence="16 19" id="KW-0408">Iron</keyword>
<evidence type="ECO:0000256" key="9">
    <source>
        <dbReference type="ARBA" id="ARBA00022692"/>
    </source>
</evidence>
<evidence type="ECO:0000256" key="19">
    <source>
        <dbReference type="PIRNR" id="PIRNR000006"/>
    </source>
</evidence>
<dbReference type="GO" id="GO:0020037">
    <property type="term" value="F:heme binding"/>
    <property type="evidence" value="ECO:0007669"/>
    <property type="project" value="InterPro"/>
</dbReference>
<evidence type="ECO:0000256" key="2">
    <source>
        <dbReference type="ARBA" id="ARBA00004673"/>
    </source>
</evidence>
<feature type="binding site" description="covalent" evidence="21">
    <location>
        <position position="231"/>
    </location>
    <ligand>
        <name>heme c</name>
        <dbReference type="ChEBI" id="CHEBI:61717"/>
        <label>2</label>
    </ligand>
</feature>
<evidence type="ECO:0000313" key="25">
    <source>
        <dbReference type="Proteomes" id="UP000005019"/>
    </source>
</evidence>
<keyword evidence="11" id="KW-0677">Repeat</keyword>
<organism evidence="24 25">
    <name type="scientific">Methyloversatilis universalis (strain ATCC BAA-1314 / DSM 25237 / JCM 13912 / CCUG 52030 / FAM5)</name>
    <dbReference type="NCBI Taxonomy" id="1000565"/>
    <lineage>
        <taxon>Bacteria</taxon>
        <taxon>Pseudomonadati</taxon>
        <taxon>Pseudomonadota</taxon>
        <taxon>Betaproteobacteria</taxon>
        <taxon>Nitrosomonadales</taxon>
        <taxon>Sterolibacteriaceae</taxon>
        <taxon>Methyloversatilis</taxon>
    </lineage>
</organism>
<evidence type="ECO:0000256" key="1">
    <source>
        <dbReference type="ARBA" id="ARBA00004533"/>
    </source>
</evidence>
<keyword evidence="6 19" id="KW-0997">Cell inner membrane</keyword>
<feature type="binding site" description="axial binding residue" evidence="20">
    <location>
        <position position="232"/>
    </location>
    <ligand>
        <name>heme c</name>
        <dbReference type="ChEBI" id="CHEBI:61717"/>
        <label>2</label>
    </ligand>
    <ligandPart>
        <name>Fe</name>
        <dbReference type="ChEBI" id="CHEBI:18248"/>
    </ligandPart>
</feature>
<comment type="subunit">
    <text evidence="19">Component of the cbb3-type cytochrome c oxidase.</text>
</comment>
<evidence type="ECO:0000259" key="23">
    <source>
        <dbReference type="PROSITE" id="PS51007"/>
    </source>
</evidence>
<gene>
    <name evidence="24" type="ORF">METUNv1_02536</name>
</gene>
<keyword evidence="7 19" id="KW-0349">Heme</keyword>
<dbReference type="GO" id="GO:0005506">
    <property type="term" value="F:iron ion binding"/>
    <property type="evidence" value="ECO:0007669"/>
    <property type="project" value="InterPro"/>
</dbReference>
<feature type="binding site" description="covalent" evidence="21">
    <location>
        <position position="142"/>
    </location>
    <ligand>
        <name>heme c</name>
        <dbReference type="ChEBI" id="CHEBI:61717"/>
        <label>1</label>
    </ligand>
</feature>
<evidence type="ECO:0000256" key="21">
    <source>
        <dbReference type="PIRSR" id="PIRSR000006-2"/>
    </source>
</evidence>
<evidence type="ECO:0000256" key="4">
    <source>
        <dbReference type="ARBA" id="ARBA00022448"/>
    </source>
</evidence>
<dbReference type="InterPro" id="IPR009056">
    <property type="entry name" value="Cyt_c-like_dom"/>
</dbReference>
<evidence type="ECO:0000256" key="12">
    <source>
        <dbReference type="ARBA" id="ARBA00022781"/>
    </source>
</evidence>
<dbReference type="UniPathway" id="UPA00705"/>
<dbReference type="Pfam" id="PF13442">
    <property type="entry name" value="Cytochrome_CBB3"/>
    <property type="match status" value="2"/>
</dbReference>
<evidence type="ECO:0000256" key="20">
    <source>
        <dbReference type="PIRSR" id="PIRSR000006-1"/>
    </source>
</evidence>
<dbReference type="Gene3D" id="1.10.760.10">
    <property type="entry name" value="Cytochrome c-like domain"/>
    <property type="match status" value="2"/>
</dbReference>
<keyword evidence="9 22" id="KW-0812">Transmembrane</keyword>
<keyword evidence="18 19" id="KW-0472">Membrane</keyword>
<dbReference type="STRING" id="1000565.METUNv1_02536"/>
<feature type="domain" description="Cytochrome c" evidence="23">
    <location>
        <begin position="129"/>
        <end position="208"/>
    </location>
</feature>
<name>F5RE18_METUF</name>
<keyword evidence="13 19" id="KW-0249">Electron transport</keyword>
<dbReference type="PIRSF" id="PIRSF000006">
    <property type="entry name" value="Cbb3-Cox_fixP"/>
    <property type="match status" value="1"/>
</dbReference>
<dbReference type="Gene3D" id="6.10.280.130">
    <property type="match status" value="1"/>
</dbReference>
<comment type="similarity">
    <text evidence="3 19">Belongs to the CcoP / FixP family.</text>
</comment>
<evidence type="ECO:0000256" key="13">
    <source>
        <dbReference type="ARBA" id="ARBA00022982"/>
    </source>
</evidence>
<dbReference type="GO" id="GO:0009055">
    <property type="term" value="F:electron transfer activity"/>
    <property type="evidence" value="ECO:0007669"/>
    <property type="project" value="InterPro"/>
</dbReference>
<dbReference type="InterPro" id="IPR038414">
    <property type="entry name" value="CcoP_N_sf"/>
</dbReference>
<keyword evidence="8 19" id="KW-0679">Respiratory chain</keyword>
<feature type="binding site" description="covalent" evidence="21">
    <location>
        <position position="228"/>
    </location>
    <ligand>
        <name>heme c</name>
        <dbReference type="ChEBI" id="CHEBI:61717"/>
        <label>2</label>
    </ligand>
</feature>
<dbReference type="eggNOG" id="COG2010">
    <property type="taxonomic scope" value="Bacteria"/>
</dbReference>
<feature type="binding site" description="axial binding residue" evidence="20">
    <location>
        <position position="146"/>
    </location>
    <ligand>
        <name>heme c</name>
        <dbReference type="ChEBI" id="CHEBI:61717"/>
        <label>1</label>
    </ligand>
    <ligandPart>
        <name>Fe</name>
        <dbReference type="ChEBI" id="CHEBI:18248"/>
    </ligandPart>
</feature>
<evidence type="ECO:0000256" key="6">
    <source>
        <dbReference type="ARBA" id="ARBA00022519"/>
    </source>
</evidence>
<dbReference type="InterPro" id="IPR004678">
    <property type="entry name" value="Cyt_c_oxidase_cbb3_su3"/>
</dbReference>
<evidence type="ECO:0000256" key="18">
    <source>
        <dbReference type="ARBA" id="ARBA00023136"/>
    </source>
</evidence>
<dbReference type="PROSITE" id="PS51007">
    <property type="entry name" value="CYTC"/>
    <property type="match status" value="2"/>
</dbReference>
<evidence type="ECO:0000256" key="5">
    <source>
        <dbReference type="ARBA" id="ARBA00022475"/>
    </source>
</evidence>
<dbReference type="PRINTS" id="PR00605">
    <property type="entry name" value="CYTCHROMECIC"/>
</dbReference>
<feature type="domain" description="Cytochrome c" evidence="23">
    <location>
        <begin position="215"/>
        <end position="296"/>
    </location>
</feature>
<keyword evidence="5 19" id="KW-1003">Cell membrane</keyword>
<dbReference type="InterPro" id="IPR050597">
    <property type="entry name" value="Cytochrome_c_Oxidase_Subunit"/>
</dbReference>
<comment type="subcellular location">
    <subcellularLocation>
        <location evidence="1 19">Cell inner membrane</location>
    </subcellularLocation>
</comment>
<evidence type="ECO:0000256" key="3">
    <source>
        <dbReference type="ARBA" id="ARBA00006113"/>
    </source>
</evidence>
<protein>
    <recommendedName>
        <fullName evidence="19">Cbb3-type cytochrome c oxidase subunit</fullName>
    </recommendedName>
</protein>
<dbReference type="GO" id="GO:0016491">
    <property type="term" value="F:oxidoreductase activity"/>
    <property type="evidence" value="ECO:0007669"/>
    <property type="project" value="UniProtKB-KW"/>
</dbReference>
<evidence type="ECO:0000256" key="7">
    <source>
        <dbReference type="ARBA" id="ARBA00022617"/>
    </source>
</evidence>
<dbReference type="PANTHER" id="PTHR33751">
    <property type="entry name" value="CBB3-TYPE CYTOCHROME C OXIDASE SUBUNIT FIXP"/>
    <property type="match status" value="1"/>
</dbReference>
<comment type="function">
    <text evidence="19">C-type cytochrome. Part of the cbb3-type cytochrome c oxidase complex.</text>
</comment>
<evidence type="ECO:0000256" key="17">
    <source>
        <dbReference type="ARBA" id="ARBA00023065"/>
    </source>
</evidence>
<dbReference type="InterPro" id="IPR008168">
    <property type="entry name" value="Cyt_C_IC"/>
</dbReference>
<dbReference type="RefSeq" id="WP_008062210.1">
    <property type="nucleotide sequence ID" value="NZ_AFHG01000052.1"/>
</dbReference>
<evidence type="ECO:0000256" key="11">
    <source>
        <dbReference type="ARBA" id="ARBA00022737"/>
    </source>
</evidence>
<feature type="transmembrane region" description="Helical" evidence="22">
    <location>
        <begin position="61"/>
        <end position="80"/>
    </location>
</feature>
<comment type="pathway">
    <text evidence="2 19">Energy metabolism; oxidative phosphorylation.</text>
</comment>
<keyword evidence="14 22" id="KW-1133">Transmembrane helix</keyword>
<comment type="cofactor">
    <cofactor evidence="19 21">
        <name>heme c</name>
        <dbReference type="ChEBI" id="CHEBI:61717"/>
    </cofactor>
    <text evidence="19 21">Binds 2 heme C groups per subunit.</text>
</comment>
<evidence type="ECO:0000313" key="24">
    <source>
        <dbReference type="EMBL" id="EGK71149.1"/>
    </source>
</evidence>
<evidence type="ECO:0000256" key="10">
    <source>
        <dbReference type="ARBA" id="ARBA00022723"/>
    </source>
</evidence>
<evidence type="ECO:0000256" key="14">
    <source>
        <dbReference type="ARBA" id="ARBA00022989"/>
    </source>
</evidence>
<keyword evidence="17 19" id="KW-0406">Ion transport</keyword>
<keyword evidence="4 19" id="KW-0813">Transport</keyword>
<keyword evidence="10 19" id="KW-0479">Metal-binding</keyword>
<reference evidence="24 25" key="1">
    <citation type="journal article" date="2011" name="J. Bacteriol.">
        <title>Genome sequence of Methyloversatilis universalis FAM5T, a methylotrophic representative of the order Rhodocyclales.</title>
        <authorList>
            <person name="Kittichotirat W."/>
            <person name="Good N.M."/>
            <person name="Hall R."/>
            <person name="Bringel F."/>
            <person name="Lajus A."/>
            <person name="Medigue C."/>
            <person name="Smalley N.E."/>
            <person name="Beck D."/>
            <person name="Bumgarner R."/>
            <person name="Vuilleumier S."/>
            <person name="Kalyuzhnaya M.G."/>
        </authorList>
    </citation>
    <scope>NUCLEOTIDE SEQUENCE [LARGE SCALE GENOMIC DNA]</scope>
    <source>
        <strain evidence="25">ATCC BAA-1314 / JCM 13912 / FAM5</strain>
    </source>
</reference>
<dbReference type="GO" id="GO:0006119">
    <property type="term" value="P:oxidative phosphorylation"/>
    <property type="evidence" value="ECO:0007669"/>
    <property type="project" value="UniProtKB-UniPathway"/>
</dbReference>
<comment type="caution">
    <text evidence="24">The sequence shown here is derived from an EMBL/GenBank/DDBJ whole genome shotgun (WGS) entry which is preliminary data.</text>
</comment>
<feature type="transmembrane region" description="Helical" evidence="22">
    <location>
        <begin position="12"/>
        <end position="29"/>
    </location>
</feature>
<feature type="binding site" description="axial binding residue" evidence="20">
    <location>
        <position position="273"/>
    </location>
    <ligand>
        <name>heme c</name>
        <dbReference type="ChEBI" id="CHEBI:61717"/>
        <label>1</label>
    </ligand>
    <ligandPart>
        <name>Fe</name>
        <dbReference type="ChEBI" id="CHEBI:18248"/>
    </ligandPart>
</feature>
<evidence type="ECO:0000256" key="16">
    <source>
        <dbReference type="ARBA" id="ARBA00023004"/>
    </source>
</evidence>
<evidence type="ECO:0000256" key="22">
    <source>
        <dbReference type="SAM" id="Phobius"/>
    </source>
</evidence>
<dbReference type="GO" id="GO:0005886">
    <property type="term" value="C:plasma membrane"/>
    <property type="evidence" value="ECO:0007669"/>
    <property type="project" value="UniProtKB-SubCell"/>
</dbReference>
<dbReference type="GO" id="GO:1902600">
    <property type="term" value="P:proton transmembrane transport"/>
    <property type="evidence" value="ECO:0007669"/>
    <property type="project" value="UniProtKB-KW"/>
</dbReference>
<evidence type="ECO:0000256" key="8">
    <source>
        <dbReference type="ARBA" id="ARBA00022660"/>
    </source>
</evidence>
<dbReference type="Proteomes" id="UP000005019">
    <property type="component" value="Unassembled WGS sequence"/>
</dbReference>
<dbReference type="EMBL" id="AFHG01000052">
    <property type="protein sequence ID" value="EGK71149.1"/>
    <property type="molecule type" value="Genomic_DNA"/>
</dbReference>